<feature type="chain" id="PRO_5035859930" description="Transmembrane protein" evidence="1">
    <location>
        <begin position="16"/>
        <end position="44"/>
    </location>
</feature>
<evidence type="ECO:0000256" key="1">
    <source>
        <dbReference type="SAM" id="SignalP"/>
    </source>
</evidence>
<name>A0A8T2FY25_9BRAS</name>
<accession>A0A8T2FY25</accession>
<reference evidence="2 3" key="1">
    <citation type="submission" date="2020-12" db="EMBL/GenBank/DDBJ databases">
        <title>Concerted genomic and epigenomic changes stabilize Arabidopsis allopolyploids.</title>
        <authorList>
            <person name="Chen Z."/>
        </authorList>
    </citation>
    <scope>NUCLEOTIDE SEQUENCE [LARGE SCALE GENOMIC DNA]</scope>
    <source>
        <strain evidence="2">Allo738</strain>
        <tissue evidence="2">Leaf</tissue>
    </source>
</reference>
<comment type="caution">
    <text evidence="2">The sequence shown here is derived from an EMBL/GenBank/DDBJ whole genome shotgun (WGS) entry which is preliminary data.</text>
</comment>
<protein>
    <recommendedName>
        <fullName evidence="4">Transmembrane protein</fullName>
    </recommendedName>
</protein>
<keyword evidence="3" id="KW-1185">Reference proteome</keyword>
<evidence type="ECO:0000313" key="3">
    <source>
        <dbReference type="Proteomes" id="UP000694240"/>
    </source>
</evidence>
<evidence type="ECO:0008006" key="4">
    <source>
        <dbReference type="Google" id="ProtNLM"/>
    </source>
</evidence>
<organism evidence="2 3">
    <name type="scientific">Arabidopsis thaliana x Arabidopsis arenosa</name>
    <dbReference type="NCBI Taxonomy" id="1240361"/>
    <lineage>
        <taxon>Eukaryota</taxon>
        <taxon>Viridiplantae</taxon>
        <taxon>Streptophyta</taxon>
        <taxon>Embryophyta</taxon>
        <taxon>Tracheophyta</taxon>
        <taxon>Spermatophyta</taxon>
        <taxon>Magnoliopsida</taxon>
        <taxon>eudicotyledons</taxon>
        <taxon>Gunneridae</taxon>
        <taxon>Pentapetalae</taxon>
        <taxon>rosids</taxon>
        <taxon>malvids</taxon>
        <taxon>Brassicales</taxon>
        <taxon>Brassicaceae</taxon>
        <taxon>Camelineae</taxon>
        <taxon>Arabidopsis</taxon>
    </lineage>
</organism>
<dbReference type="EMBL" id="JAEFBK010000002">
    <property type="protein sequence ID" value="KAG7636101.1"/>
    <property type="molecule type" value="Genomic_DNA"/>
</dbReference>
<evidence type="ECO:0000313" key="2">
    <source>
        <dbReference type="EMBL" id="KAG7636101.1"/>
    </source>
</evidence>
<keyword evidence="1" id="KW-0732">Signal</keyword>
<dbReference type="Proteomes" id="UP000694240">
    <property type="component" value="Chromosome 2"/>
</dbReference>
<gene>
    <name evidence="2" type="ORF">ISN45_At02g007090</name>
</gene>
<feature type="signal peptide" evidence="1">
    <location>
        <begin position="1"/>
        <end position="15"/>
    </location>
</feature>
<dbReference type="AlphaFoldDB" id="A0A8T2FY25"/>
<proteinExistence type="predicted"/>
<sequence length="44" mass="4685">MVLILTVCLSQISLRFLSPTPHRYIGGGALSVGVGQTLLHPQLP</sequence>